<dbReference type="EMBL" id="BX284604">
    <property type="protein sequence ID" value="CDH93489.1"/>
    <property type="molecule type" value="Genomic_DNA"/>
</dbReference>
<accession>U4PCA0</accession>
<gene>
    <name evidence="1" type="ORF">CELE_T05C7.7</name>
    <name evidence="1 3" type="ORF">T05C7.7</name>
</gene>
<keyword evidence="2" id="KW-1185">Reference proteome</keyword>
<dbReference type="InParanoid" id="U4PCA0"/>
<evidence type="ECO:0000313" key="1">
    <source>
        <dbReference type="EMBL" id="CDH93489.1"/>
    </source>
</evidence>
<dbReference type="CTD" id="24104854"/>
<dbReference type="WormBase" id="T05C7.7">
    <property type="protein sequence ID" value="CE49024"/>
    <property type="gene ID" value="WBGene00235260"/>
</dbReference>
<dbReference type="KEGG" id="cel:CELE_T05C7.7"/>
<evidence type="ECO:0000313" key="2">
    <source>
        <dbReference type="Proteomes" id="UP000001940"/>
    </source>
</evidence>
<dbReference type="AlphaFoldDB" id="U4PCA0"/>
<sequence length="38" mass="4466">MENSGPGDETRKRMRLELQKEICGKTFQVSFSFNLKIF</sequence>
<evidence type="ECO:0000313" key="3">
    <source>
        <dbReference type="WormBase" id="T05C7.7"/>
    </source>
</evidence>
<proteinExistence type="predicted"/>
<dbReference type="HOGENOM" id="CLU_3336087_0_0_1"/>
<dbReference type="Proteomes" id="UP000001940">
    <property type="component" value="Chromosome IV"/>
</dbReference>
<protein>
    <submittedName>
        <fullName evidence="1">Uncharacterized protein</fullName>
    </submittedName>
</protein>
<organism evidence="1 2">
    <name type="scientific">Caenorhabditis elegans</name>
    <dbReference type="NCBI Taxonomy" id="6239"/>
    <lineage>
        <taxon>Eukaryota</taxon>
        <taxon>Metazoa</taxon>
        <taxon>Ecdysozoa</taxon>
        <taxon>Nematoda</taxon>
        <taxon>Chromadorea</taxon>
        <taxon>Rhabditida</taxon>
        <taxon>Rhabditina</taxon>
        <taxon>Rhabditomorpha</taxon>
        <taxon>Rhabditoidea</taxon>
        <taxon>Rhabditidae</taxon>
        <taxon>Peloderinae</taxon>
        <taxon>Caenorhabditis</taxon>
    </lineage>
</organism>
<reference evidence="1 2" key="1">
    <citation type="journal article" date="1998" name="Science">
        <title>Genome sequence of the nematode C. elegans: a platform for investigating biology.</title>
        <authorList>
            <consortium name="The C. elegans sequencing consortium"/>
            <person name="Sulson J.E."/>
            <person name="Waterston R."/>
        </authorList>
    </citation>
    <scope>NUCLEOTIDE SEQUENCE [LARGE SCALE GENOMIC DNA]</scope>
    <source>
        <strain evidence="1 2">Bristol N2</strain>
    </source>
</reference>
<name>U4PCA0_CAEEL</name>
<dbReference type="PaxDb" id="6239-T05C7.7"/>
<dbReference type="AGR" id="WB:WBGene00235260"/>
<dbReference type="RefSeq" id="NP_001294655.1">
    <property type="nucleotide sequence ID" value="NM_001307726.1"/>
</dbReference>
<dbReference type="GeneID" id="24104854"/>